<comment type="caution">
    <text evidence="1">The sequence shown here is derived from an EMBL/GenBank/DDBJ whole genome shotgun (WGS) entry which is preliminary data.</text>
</comment>
<dbReference type="EMBL" id="LCAB01000009">
    <property type="protein sequence ID" value="KKR82774.1"/>
    <property type="molecule type" value="Genomic_DNA"/>
</dbReference>
<dbReference type="AlphaFoldDB" id="A0A0G0U0Y8"/>
<proteinExistence type="predicted"/>
<dbReference type="Proteomes" id="UP000034601">
    <property type="component" value="Unassembled WGS sequence"/>
</dbReference>
<accession>A0A0G0U0Y8</accession>
<name>A0A0G0U0Y8_9BACT</name>
<sequence length="483" mass="52542">MSILPALWKKNQPLSILFLCLVVAMLLFFNPSTKAYVDPGTGSEPSPTPIPCQSTYTRYCDGNSVWEKDSCNGAYKIQDCDVGNDQRCTQGPGFTNGRCVKYYHTAMSINPNPPELGNNDVKVIIQGTKSCNASGFTFYPDLGLGTLSDFKNTLCQAQDIKPLGCSGTGDQACTWSGTCVARMMKTSITDPNFYNSYFQATFNSNASLAGDRIGDCSSSTQYYVDPLPCDQVRTPIFDTIVSKLFPSASNSGQIVSATMEDDRREVKFLSQVELPKEATFTPTPKVPTPPPADPLSLFHQTGLQTGFFGYIQRLFCSNPLLKLTGFFICPADVNLAVSLGTEQPAAEESKNLVTLSQVLRNSKVAPEIVPSPAPKGCYIQDILVLGEMTEGDKDLDKISGSLSGSDYTGYYLENIPKLEGIKIATKSDGLSYNGTEVPGEERSRYLNCGQEVQNQALFPPIPDLHPGLDLTVQKNRCLPTLTP</sequence>
<evidence type="ECO:0000313" key="2">
    <source>
        <dbReference type="Proteomes" id="UP000034601"/>
    </source>
</evidence>
<organism evidence="1 2">
    <name type="scientific">Candidatus Daviesbacteria bacterium GW2011_GWA2_40_9</name>
    <dbReference type="NCBI Taxonomy" id="1618424"/>
    <lineage>
        <taxon>Bacteria</taxon>
        <taxon>Candidatus Daviesiibacteriota</taxon>
    </lineage>
</organism>
<evidence type="ECO:0000313" key="1">
    <source>
        <dbReference type="EMBL" id="KKR82774.1"/>
    </source>
</evidence>
<reference evidence="1 2" key="1">
    <citation type="journal article" date="2015" name="Nature">
        <title>rRNA introns, odd ribosomes, and small enigmatic genomes across a large radiation of phyla.</title>
        <authorList>
            <person name="Brown C.T."/>
            <person name="Hug L.A."/>
            <person name="Thomas B.C."/>
            <person name="Sharon I."/>
            <person name="Castelle C.J."/>
            <person name="Singh A."/>
            <person name="Wilkins M.J."/>
            <person name="Williams K.H."/>
            <person name="Banfield J.F."/>
        </authorList>
    </citation>
    <scope>NUCLEOTIDE SEQUENCE [LARGE SCALE GENOMIC DNA]</scope>
</reference>
<gene>
    <name evidence="1" type="ORF">UU29_C0009G0045</name>
</gene>
<protein>
    <submittedName>
        <fullName evidence="1">Uncharacterized protein</fullName>
    </submittedName>
</protein>